<comment type="pathway">
    <text evidence="2">Amino-acid biosynthesis; L-cysteine biosynthesis; L-cysteine from L-homocysteine and L-serine: step 2/2.</text>
</comment>
<dbReference type="GO" id="GO:0019343">
    <property type="term" value="P:cysteine biosynthetic process via cystathionine"/>
    <property type="evidence" value="ECO:0007669"/>
    <property type="project" value="TreeGrafter"/>
</dbReference>
<dbReference type="Pfam" id="PF01053">
    <property type="entry name" value="Cys_Met_Meta_PP"/>
    <property type="match status" value="1"/>
</dbReference>
<evidence type="ECO:0000256" key="8">
    <source>
        <dbReference type="PIRSR" id="PIRSR001434-2"/>
    </source>
</evidence>
<dbReference type="InterPro" id="IPR015422">
    <property type="entry name" value="PyrdxlP-dep_Trfase_small"/>
</dbReference>
<evidence type="ECO:0000313" key="10">
    <source>
        <dbReference type="EMBL" id="CAE1260278.1"/>
    </source>
</evidence>
<dbReference type="FunFam" id="3.90.1150.10:FF:000008">
    <property type="entry name" value="Cystathionine gamma-synthase"/>
    <property type="match status" value="1"/>
</dbReference>
<dbReference type="FunFam" id="3.40.640.10:FF:000009">
    <property type="entry name" value="Cystathionine gamma-synthase homolog"/>
    <property type="match status" value="1"/>
</dbReference>
<dbReference type="GO" id="GO:0030170">
    <property type="term" value="F:pyridoxal phosphate binding"/>
    <property type="evidence" value="ECO:0007669"/>
    <property type="project" value="InterPro"/>
</dbReference>
<accession>A0A812CDE1</accession>
<proteinExistence type="inferred from homology"/>
<dbReference type="Proteomes" id="UP000597762">
    <property type="component" value="Unassembled WGS sequence"/>
</dbReference>
<protein>
    <recommendedName>
        <fullName evidence="4">cystathionine gamma-lyase</fullName>
        <ecNumber evidence="4">4.4.1.1</ecNumber>
    </recommendedName>
    <alternativeName>
        <fullName evidence="7">Gamma-cystathionase</fullName>
    </alternativeName>
</protein>
<keyword evidence="5 8" id="KW-0663">Pyridoxal phosphate</keyword>
<evidence type="ECO:0000256" key="6">
    <source>
        <dbReference type="ARBA" id="ARBA00023192"/>
    </source>
</evidence>
<sequence length="356" mass="39568">MSTTFKQKAPGENYGFDYSRSGNPTRKCLEECIASLEKGKHALCMASGLAATDLVVRLLKSGDHILSMNDLYGGTNRYFRTMKQFGVNITFVDATDIDKFGSAFQENTKLVWIETPTNPMMNIVDIEEVVKITKEKSNALVAIDNTFATCYFQRPLEMGADLVISSMTKYMNGHSDTVMGCVVVRDDKIAERLRFLQNACGAVPSPFDCFLVNRGLKTMHLRMKEHMKNGLAVARFLEGNSRVEKVLHPGLESHPQHLLAKRQMRGFSGMLTVFIKGGIEESKIFLKTLKLFTTAESLGGYESLAELPAIMTHASVPKEQREEIGIADNLIRLSVGLEEEDDLIADLDQALKTAIP</sequence>
<dbReference type="GO" id="GO:0019346">
    <property type="term" value="P:transsulfuration"/>
    <property type="evidence" value="ECO:0007669"/>
    <property type="project" value="InterPro"/>
</dbReference>
<evidence type="ECO:0000313" key="11">
    <source>
        <dbReference type="Proteomes" id="UP000597762"/>
    </source>
</evidence>
<dbReference type="GO" id="GO:0004123">
    <property type="term" value="F:cystathionine gamma-lyase activity"/>
    <property type="evidence" value="ECO:0007669"/>
    <property type="project" value="TreeGrafter"/>
</dbReference>
<dbReference type="Gene3D" id="3.40.640.10">
    <property type="entry name" value="Type I PLP-dependent aspartate aminotransferase-like (Major domain)"/>
    <property type="match status" value="1"/>
</dbReference>
<evidence type="ECO:0000256" key="9">
    <source>
        <dbReference type="RuleBase" id="RU362118"/>
    </source>
</evidence>
<dbReference type="InterPro" id="IPR000277">
    <property type="entry name" value="Cys/Met-Metab_PyrdxlP-dep_enz"/>
</dbReference>
<dbReference type="PANTHER" id="PTHR11808:SF15">
    <property type="entry name" value="CYSTATHIONINE GAMMA-LYASE"/>
    <property type="match status" value="1"/>
</dbReference>
<dbReference type="CDD" id="cd00614">
    <property type="entry name" value="CGS_like"/>
    <property type="match status" value="1"/>
</dbReference>
<dbReference type="PIRSF" id="PIRSF001434">
    <property type="entry name" value="CGS"/>
    <property type="match status" value="1"/>
</dbReference>
<keyword evidence="11" id="KW-1185">Reference proteome</keyword>
<evidence type="ECO:0000256" key="5">
    <source>
        <dbReference type="ARBA" id="ARBA00022898"/>
    </source>
</evidence>
<evidence type="ECO:0000256" key="2">
    <source>
        <dbReference type="ARBA" id="ARBA00005038"/>
    </source>
</evidence>
<evidence type="ECO:0000256" key="3">
    <source>
        <dbReference type="ARBA" id="ARBA00009077"/>
    </source>
</evidence>
<dbReference type="GO" id="GO:0005737">
    <property type="term" value="C:cytoplasm"/>
    <property type="evidence" value="ECO:0007669"/>
    <property type="project" value="TreeGrafter"/>
</dbReference>
<reference evidence="10" key="1">
    <citation type="submission" date="2021-01" db="EMBL/GenBank/DDBJ databases">
        <authorList>
            <person name="Li R."/>
            <person name="Bekaert M."/>
        </authorList>
    </citation>
    <scope>NUCLEOTIDE SEQUENCE</scope>
    <source>
        <strain evidence="10">Farmed</strain>
    </source>
</reference>
<dbReference type="SUPFAM" id="SSF53383">
    <property type="entry name" value="PLP-dependent transferases"/>
    <property type="match status" value="1"/>
</dbReference>
<dbReference type="AlphaFoldDB" id="A0A812CDE1"/>
<gene>
    <name evidence="10" type="ORF">SPHA_32194</name>
</gene>
<keyword evidence="10" id="KW-0456">Lyase</keyword>
<dbReference type="Gene3D" id="3.90.1150.10">
    <property type="entry name" value="Aspartate Aminotransferase, domain 1"/>
    <property type="match status" value="1"/>
</dbReference>
<keyword evidence="6" id="KW-0198">Cysteine biosynthesis</keyword>
<dbReference type="EMBL" id="CAHIKZ030001335">
    <property type="protein sequence ID" value="CAE1260278.1"/>
    <property type="molecule type" value="Genomic_DNA"/>
</dbReference>
<dbReference type="UniPathway" id="UPA00136">
    <property type="reaction ID" value="UER00202"/>
</dbReference>
<name>A0A812CDE1_ACAPH</name>
<comment type="caution">
    <text evidence="10">The sequence shown here is derived from an EMBL/GenBank/DDBJ whole genome shotgun (WGS) entry which is preliminary data.</text>
</comment>
<comment type="similarity">
    <text evidence="3 9">Belongs to the trans-sulfuration enzymes family.</text>
</comment>
<feature type="modified residue" description="N6-(pyridoxal phosphate)lysine" evidence="8">
    <location>
        <position position="169"/>
    </location>
</feature>
<keyword evidence="6" id="KW-0028">Amino-acid biosynthesis</keyword>
<comment type="cofactor">
    <cofactor evidence="1 9">
        <name>pyridoxal 5'-phosphate</name>
        <dbReference type="ChEBI" id="CHEBI:597326"/>
    </cofactor>
</comment>
<dbReference type="InterPro" id="IPR015424">
    <property type="entry name" value="PyrdxlP-dep_Trfase"/>
</dbReference>
<evidence type="ECO:0000256" key="7">
    <source>
        <dbReference type="ARBA" id="ARBA00029853"/>
    </source>
</evidence>
<organism evidence="10 11">
    <name type="scientific">Acanthosepion pharaonis</name>
    <name type="common">Pharaoh cuttlefish</name>
    <name type="synonym">Sepia pharaonis</name>
    <dbReference type="NCBI Taxonomy" id="158019"/>
    <lineage>
        <taxon>Eukaryota</taxon>
        <taxon>Metazoa</taxon>
        <taxon>Spiralia</taxon>
        <taxon>Lophotrochozoa</taxon>
        <taxon>Mollusca</taxon>
        <taxon>Cephalopoda</taxon>
        <taxon>Coleoidea</taxon>
        <taxon>Decapodiformes</taxon>
        <taxon>Sepiida</taxon>
        <taxon>Sepiina</taxon>
        <taxon>Sepiidae</taxon>
        <taxon>Acanthosepion</taxon>
    </lineage>
</organism>
<dbReference type="PANTHER" id="PTHR11808">
    <property type="entry name" value="TRANS-SULFURATION ENZYME FAMILY MEMBER"/>
    <property type="match status" value="1"/>
</dbReference>
<dbReference type="EC" id="4.4.1.1" evidence="4"/>
<evidence type="ECO:0000256" key="4">
    <source>
        <dbReference type="ARBA" id="ARBA00012085"/>
    </source>
</evidence>
<dbReference type="OrthoDB" id="3512640at2759"/>
<evidence type="ECO:0000256" key="1">
    <source>
        <dbReference type="ARBA" id="ARBA00001933"/>
    </source>
</evidence>
<dbReference type="InterPro" id="IPR015421">
    <property type="entry name" value="PyrdxlP-dep_Trfase_major"/>
</dbReference>